<evidence type="ECO:0000256" key="1">
    <source>
        <dbReference type="ARBA" id="ARBA00004496"/>
    </source>
</evidence>
<dbReference type="Proteomes" id="UP000193136">
    <property type="component" value="Unassembled WGS sequence"/>
</dbReference>
<dbReference type="GO" id="GO:0045936">
    <property type="term" value="P:negative regulation of phosphate metabolic process"/>
    <property type="evidence" value="ECO:0007669"/>
    <property type="project" value="InterPro"/>
</dbReference>
<dbReference type="RefSeq" id="WP_085009914.1">
    <property type="nucleotide sequence ID" value="NZ_NAAD01000006.1"/>
</dbReference>
<gene>
    <name evidence="10" type="ORF">B5V00_06250</name>
</gene>
<feature type="domain" description="PhoU" evidence="9">
    <location>
        <begin position="18"/>
        <end position="103"/>
    </location>
</feature>
<name>A0A1X0Y7U5_9BACT</name>
<dbReference type="PANTHER" id="PTHR42930">
    <property type="entry name" value="PHOSPHATE-SPECIFIC TRANSPORT SYSTEM ACCESSORY PROTEIN PHOU"/>
    <property type="match status" value="1"/>
</dbReference>
<evidence type="ECO:0000313" key="11">
    <source>
        <dbReference type="Proteomes" id="UP000193136"/>
    </source>
</evidence>
<comment type="subcellular location">
    <subcellularLocation>
        <location evidence="1 8">Cytoplasm</location>
    </subcellularLocation>
</comment>
<dbReference type="GO" id="GO:0030643">
    <property type="term" value="P:intracellular phosphate ion homeostasis"/>
    <property type="evidence" value="ECO:0007669"/>
    <property type="project" value="InterPro"/>
</dbReference>
<dbReference type="GO" id="GO:0005737">
    <property type="term" value="C:cytoplasm"/>
    <property type="evidence" value="ECO:0007669"/>
    <property type="project" value="UniProtKB-SubCell"/>
</dbReference>
<dbReference type="AlphaFoldDB" id="A0A1X0Y7U5"/>
<comment type="subunit">
    <text evidence="3 8">Homodimer.</text>
</comment>
<evidence type="ECO:0000256" key="7">
    <source>
        <dbReference type="ARBA" id="ARBA00056181"/>
    </source>
</evidence>
<evidence type="ECO:0000256" key="2">
    <source>
        <dbReference type="ARBA" id="ARBA00008107"/>
    </source>
</evidence>
<dbReference type="PIRSF" id="PIRSF003107">
    <property type="entry name" value="PhoU"/>
    <property type="match status" value="1"/>
</dbReference>
<keyword evidence="11" id="KW-1185">Reference proteome</keyword>
<feature type="domain" description="PhoU" evidence="9">
    <location>
        <begin position="119"/>
        <end position="204"/>
    </location>
</feature>
<evidence type="ECO:0000313" key="10">
    <source>
        <dbReference type="EMBL" id="ORJ61235.1"/>
    </source>
</evidence>
<evidence type="ECO:0000256" key="4">
    <source>
        <dbReference type="ARBA" id="ARBA00022448"/>
    </source>
</evidence>
<dbReference type="PANTHER" id="PTHR42930:SF3">
    <property type="entry name" value="PHOSPHATE-SPECIFIC TRANSPORT SYSTEM ACCESSORY PROTEIN PHOU"/>
    <property type="match status" value="1"/>
</dbReference>
<evidence type="ECO:0000256" key="8">
    <source>
        <dbReference type="PIRNR" id="PIRNR003107"/>
    </source>
</evidence>
<protein>
    <recommendedName>
        <fullName evidence="8">Phosphate-specific transport system accessory protein PhoU</fullName>
    </recommendedName>
</protein>
<dbReference type="EMBL" id="NAAD01000006">
    <property type="protein sequence ID" value="ORJ61235.1"/>
    <property type="molecule type" value="Genomic_DNA"/>
</dbReference>
<evidence type="ECO:0000256" key="5">
    <source>
        <dbReference type="ARBA" id="ARBA00022490"/>
    </source>
</evidence>
<dbReference type="Gene3D" id="1.20.58.220">
    <property type="entry name" value="Phosphate transport system protein phou homolog 2, domain 2"/>
    <property type="match status" value="1"/>
</dbReference>
<dbReference type="InterPro" id="IPR028366">
    <property type="entry name" value="PhoU"/>
</dbReference>
<dbReference type="InterPro" id="IPR038078">
    <property type="entry name" value="PhoU-like_sf"/>
</dbReference>
<evidence type="ECO:0000256" key="6">
    <source>
        <dbReference type="ARBA" id="ARBA00022592"/>
    </source>
</evidence>
<accession>A0A1X0Y7U5</accession>
<comment type="similarity">
    <text evidence="2 8">Belongs to the PhoU family.</text>
</comment>
<dbReference type="OrthoDB" id="9814256at2"/>
<dbReference type="Pfam" id="PF01895">
    <property type="entry name" value="PhoU"/>
    <property type="match status" value="2"/>
</dbReference>
<organism evidence="10 11">
    <name type="scientific">Geothermobacter hydrogeniphilus</name>
    <dbReference type="NCBI Taxonomy" id="1969733"/>
    <lineage>
        <taxon>Bacteria</taxon>
        <taxon>Pseudomonadati</taxon>
        <taxon>Thermodesulfobacteriota</taxon>
        <taxon>Desulfuromonadia</taxon>
        <taxon>Desulfuromonadales</taxon>
        <taxon>Geothermobacteraceae</taxon>
        <taxon>Geothermobacter</taxon>
    </lineage>
</organism>
<evidence type="ECO:0000259" key="9">
    <source>
        <dbReference type="Pfam" id="PF01895"/>
    </source>
</evidence>
<comment type="function">
    <text evidence="7 8">Plays a role in the regulation of phosphate uptake.</text>
</comment>
<dbReference type="SUPFAM" id="SSF109755">
    <property type="entry name" value="PhoU-like"/>
    <property type="match status" value="1"/>
</dbReference>
<sequence length="219" mass="25010">MTVHMLREMEKLKKMILALAALVEESVQQGVLALLKRDADLARKVIEMGDQVNQLEVDLEEECLKILALHQPVAVDLRYIVAVLKINNDFERINDLAGNLAERALQLMNDPELEPPFAVQRMSEVVEKMLKKTLDSLVNMDLALALDVLDLDDEVDSLHRESFARTKDRIRQQPEQLDGLIQYLSISRYLERIADLTTNVAEDVVYMVEGKIIRHHNTA</sequence>
<comment type="caution">
    <text evidence="10">The sequence shown here is derived from an EMBL/GenBank/DDBJ whole genome shotgun (WGS) entry which is preliminary data.</text>
</comment>
<dbReference type="STRING" id="1969733.B5V00_06250"/>
<keyword evidence="6 8" id="KW-0592">Phosphate transport</keyword>
<evidence type="ECO:0000256" key="3">
    <source>
        <dbReference type="ARBA" id="ARBA00011738"/>
    </source>
</evidence>
<dbReference type="GO" id="GO:0006817">
    <property type="term" value="P:phosphate ion transport"/>
    <property type="evidence" value="ECO:0007669"/>
    <property type="project" value="UniProtKB-KW"/>
</dbReference>
<dbReference type="InterPro" id="IPR026022">
    <property type="entry name" value="PhoU_dom"/>
</dbReference>
<proteinExistence type="inferred from homology"/>
<dbReference type="FunFam" id="1.20.58.220:FF:000004">
    <property type="entry name" value="Phosphate-specific transport system accessory protein PhoU"/>
    <property type="match status" value="1"/>
</dbReference>
<reference evidence="10 11" key="1">
    <citation type="submission" date="2017-03" db="EMBL/GenBank/DDBJ databases">
        <title>Genome sequence of Geothermobacter sp. EPR-M, Deep-Sea Iron Reducer.</title>
        <authorList>
            <person name="Tully B."/>
            <person name="Savalia P."/>
            <person name="Abuyen K."/>
            <person name="Baughan C."/>
            <person name="Romero E."/>
            <person name="Ronkowski C."/>
            <person name="Torres B."/>
            <person name="Tremblay J."/>
            <person name="Trujillo A."/>
            <person name="Tyler M."/>
            <person name="Perez-Rodriguez I."/>
            <person name="Amend J."/>
        </authorList>
    </citation>
    <scope>NUCLEOTIDE SEQUENCE [LARGE SCALE GENOMIC DNA]</scope>
    <source>
        <strain evidence="10 11">EPR-M</strain>
    </source>
</reference>
<keyword evidence="4 8" id="KW-0813">Transport</keyword>
<keyword evidence="5 8" id="KW-0963">Cytoplasm</keyword>
<dbReference type="NCBIfam" id="TIGR02135">
    <property type="entry name" value="phoU_full"/>
    <property type="match status" value="1"/>
</dbReference>